<reference evidence="3" key="2">
    <citation type="submission" date="2015-01" db="EMBL/GenBank/DDBJ databases">
        <title>Evolutionary Origins and Diversification of the Mycorrhizal Mutualists.</title>
        <authorList>
            <consortium name="DOE Joint Genome Institute"/>
            <consortium name="Mycorrhizal Genomics Consortium"/>
            <person name="Kohler A."/>
            <person name="Kuo A."/>
            <person name="Nagy L.G."/>
            <person name="Floudas D."/>
            <person name="Copeland A."/>
            <person name="Barry K.W."/>
            <person name="Cichocki N."/>
            <person name="Veneault-Fourrey C."/>
            <person name="LaButti K."/>
            <person name="Lindquist E.A."/>
            <person name="Lipzen A."/>
            <person name="Lundell T."/>
            <person name="Morin E."/>
            <person name="Murat C."/>
            <person name="Riley R."/>
            <person name="Ohm R."/>
            <person name="Sun H."/>
            <person name="Tunlid A."/>
            <person name="Henrissat B."/>
            <person name="Grigoriev I.V."/>
            <person name="Hibbett D.S."/>
            <person name="Martin F."/>
        </authorList>
    </citation>
    <scope>NUCLEOTIDE SEQUENCE [LARGE SCALE GENOMIC DNA]</scope>
    <source>
        <strain evidence="3">UH-Slu-Lm8-n1</strain>
    </source>
</reference>
<organism evidence="2 3">
    <name type="scientific">Suillus luteus UH-Slu-Lm8-n1</name>
    <dbReference type="NCBI Taxonomy" id="930992"/>
    <lineage>
        <taxon>Eukaryota</taxon>
        <taxon>Fungi</taxon>
        <taxon>Dikarya</taxon>
        <taxon>Basidiomycota</taxon>
        <taxon>Agaricomycotina</taxon>
        <taxon>Agaricomycetes</taxon>
        <taxon>Agaricomycetidae</taxon>
        <taxon>Boletales</taxon>
        <taxon>Suillineae</taxon>
        <taxon>Suillaceae</taxon>
        <taxon>Suillus</taxon>
    </lineage>
</organism>
<sequence>QPTQTIIARPAQMANVLTMRHAGGFTLVYYMLHFYFIHLYAMLLHLNPVGRRRQA</sequence>
<dbReference type="AlphaFoldDB" id="A0A0D0AYG8"/>
<keyword evidence="1" id="KW-0472">Membrane</keyword>
<proteinExistence type="predicted"/>
<keyword evidence="1" id="KW-1133">Transmembrane helix</keyword>
<dbReference type="InParanoid" id="A0A0D0AYG8"/>
<feature type="transmembrane region" description="Helical" evidence="1">
    <location>
        <begin position="27"/>
        <end position="46"/>
    </location>
</feature>
<dbReference type="OrthoDB" id="10274316at2759"/>
<reference evidence="2 3" key="1">
    <citation type="submission" date="2014-04" db="EMBL/GenBank/DDBJ databases">
        <authorList>
            <consortium name="DOE Joint Genome Institute"/>
            <person name="Kuo A."/>
            <person name="Ruytinx J."/>
            <person name="Rineau F."/>
            <person name="Colpaert J."/>
            <person name="Kohler A."/>
            <person name="Nagy L.G."/>
            <person name="Floudas D."/>
            <person name="Copeland A."/>
            <person name="Barry K.W."/>
            <person name="Cichocki N."/>
            <person name="Veneault-Fourrey C."/>
            <person name="LaButti K."/>
            <person name="Lindquist E.A."/>
            <person name="Lipzen A."/>
            <person name="Lundell T."/>
            <person name="Morin E."/>
            <person name="Murat C."/>
            <person name="Sun H."/>
            <person name="Tunlid A."/>
            <person name="Henrissat B."/>
            <person name="Grigoriev I.V."/>
            <person name="Hibbett D.S."/>
            <person name="Martin F."/>
            <person name="Nordberg H.P."/>
            <person name="Cantor M.N."/>
            <person name="Hua S.X."/>
        </authorList>
    </citation>
    <scope>NUCLEOTIDE SEQUENCE [LARGE SCALE GENOMIC DNA]</scope>
    <source>
        <strain evidence="2 3">UH-Slu-Lm8-n1</strain>
    </source>
</reference>
<dbReference type="Proteomes" id="UP000054485">
    <property type="component" value="Unassembled WGS sequence"/>
</dbReference>
<gene>
    <name evidence="2" type="ORF">CY34DRAFT_75362</name>
</gene>
<evidence type="ECO:0000256" key="1">
    <source>
        <dbReference type="SAM" id="Phobius"/>
    </source>
</evidence>
<feature type="non-terminal residue" evidence="2">
    <location>
        <position position="1"/>
    </location>
</feature>
<keyword evidence="3" id="KW-1185">Reference proteome</keyword>
<accession>A0A0D0AYG8</accession>
<dbReference type="HOGENOM" id="CLU_3038197_0_0_1"/>
<name>A0A0D0AYG8_9AGAM</name>
<dbReference type="EMBL" id="KN835155">
    <property type="protein sequence ID" value="KIK46751.1"/>
    <property type="molecule type" value="Genomic_DNA"/>
</dbReference>
<keyword evidence="1" id="KW-0812">Transmembrane</keyword>
<evidence type="ECO:0000313" key="2">
    <source>
        <dbReference type="EMBL" id="KIK46751.1"/>
    </source>
</evidence>
<evidence type="ECO:0000313" key="3">
    <source>
        <dbReference type="Proteomes" id="UP000054485"/>
    </source>
</evidence>
<protein>
    <submittedName>
        <fullName evidence="2">Uncharacterized protein</fullName>
    </submittedName>
</protein>